<gene>
    <name evidence="3 5" type="primary">dapF</name>
    <name evidence="5" type="ORF">OM075_17745</name>
</gene>
<feature type="active site" description="Proton acceptor" evidence="3">
    <location>
        <position position="202"/>
    </location>
</feature>
<dbReference type="GO" id="GO:0009089">
    <property type="term" value="P:lysine biosynthetic process via diaminopimelate"/>
    <property type="evidence" value="ECO:0007669"/>
    <property type="project" value="UniProtKB-UniRule"/>
</dbReference>
<dbReference type="NCBIfam" id="TIGR00652">
    <property type="entry name" value="DapF"/>
    <property type="match status" value="1"/>
</dbReference>
<dbReference type="GO" id="GO:0008837">
    <property type="term" value="F:diaminopimelate epimerase activity"/>
    <property type="evidence" value="ECO:0007669"/>
    <property type="project" value="UniProtKB-UniRule"/>
</dbReference>
<keyword evidence="3" id="KW-0028">Amino-acid biosynthesis</keyword>
<dbReference type="EC" id="5.1.1.7" evidence="3 4"/>
<dbReference type="RefSeq" id="WP_301191877.1">
    <property type="nucleotide sequence ID" value="NZ_JAPDPJ010000050.1"/>
</dbReference>
<dbReference type="InterPro" id="IPR001653">
    <property type="entry name" value="DAP_epimerase_DapF"/>
</dbReference>
<name>A0AAE3M7A8_9BACT</name>
<comment type="caution">
    <text evidence="5">The sequence shown here is derived from an EMBL/GenBank/DDBJ whole genome shotgun (WGS) entry which is preliminary data.</text>
</comment>
<organism evidence="5 6">
    <name type="scientific">Plebeiibacterium sediminum</name>
    <dbReference type="NCBI Taxonomy" id="2992112"/>
    <lineage>
        <taxon>Bacteria</taxon>
        <taxon>Pseudomonadati</taxon>
        <taxon>Bacteroidota</taxon>
        <taxon>Bacteroidia</taxon>
        <taxon>Marinilabiliales</taxon>
        <taxon>Marinilabiliaceae</taxon>
        <taxon>Plebeiibacterium</taxon>
    </lineage>
</organism>
<sequence>MQINFFKYQGTGNDFVVIDNRNGNFDSENIQLVSFLCDRRMGIGADGLMLLENNAKPDVDFTMRYFNSDGKEASMCGNGGRCIAAFAVHQNAVTNTEKFLFEAVDGMHEASYKDGIVSLMMTDVTNITTGEDYFFLNTGSPHYVSHKNEIDNVDIVKYGSEIRYSDQFKPGGTNVNIVEALTDTHIKVRTYERGVEDETYSCGTGVVASAISTFVKDKKSKSFDIDVKGGKLKVEFEGDETNGFKNIWLIGPATFVFNGTIEVNL</sequence>
<comment type="similarity">
    <text evidence="1 3">Belongs to the diaminopimelate epimerase family.</text>
</comment>
<feature type="binding site" evidence="3">
    <location>
        <begin position="203"/>
        <end position="204"/>
    </location>
    <ligand>
        <name>substrate</name>
    </ligand>
</feature>
<keyword evidence="2 3" id="KW-0413">Isomerase</keyword>
<reference evidence="5" key="1">
    <citation type="submission" date="2022-10" db="EMBL/GenBank/DDBJ databases">
        <authorList>
            <person name="Yu W.X."/>
        </authorList>
    </citation>
    <scope>NUCLEOTIDE SEQUENCE</scope>
    <source>
        <strain evidence="5">AAT</strain>
    </source>
</reference>
<dbReference type="HAMAP" id="MF_00197">
    <property type="entry name" value="DAP_epimerase"/>
    <property type="match status" value="1"/>
</dbReference>
<evidence type="ECO:0000256" key="3">
    <source>
        <dbReference type="HAMAP-Rule" id="MF_00197"/>
    </source>
</evidence>
<dbReference type="Gene3D" id="3.10.310.10">
    <property type="entry name" value="Diaminopimelate Epimerase, Chain A, domain 1"/>
    <property type="match status" value="2"/>
</dbReference>
<accession>A0AAE3M7A8</accession>
<dbReference type="AlphaFoldDB" id="A0AAE3M7A8"/>
<evidence type="ECO:0000256" key="4">
    <source>
        <dbReference type="NCBIfam" id="TIGR00652"/>
    </source>
</evidence>
<keyword evidence="3" id="KW-0457">Lysine biosynthesis</keyword>
<evidence type="ECO:0000313" key="6">
    <source>
        <dbReference type="Proteomes" id="UP001209229"/>
    </source>
</evidence>
<evidence type="ECO:0000256" key="1">
    <source>
        <dbReference type="ARBA" id="ARBA00010219"/>
    </source>
</evidence>
<keyword evidence="3" id="KW-0963">Cytoplasm</keyword>
<protein>
    <recommendedName>
        <fullName evidence="3 4">Diaminopimelate epimerase</fullName>
        <shortName evidence="3">DAP epimerase</shortName>
        <ecNumber evidence="3 4">5.1.1.7</ecNumber>
    </recommendedName>
    <alternativeName>
        <fullName evidence="3">PLP-independent amino acid racemase</fullName>
    </alternativeName>
</protein>
<dbReference type="Proteomes" id="UP001209229">
    <property type="component" value="Unassembled WGS sequence"/>
</dbReference>
<feature type="active site" description="Proton donor" evidence="3">
    <location>
        <position position="76"/>
    </location>
</feature>
<feature type="site" description="Could be important to modulate the pK values of the two catalytic cysteine residues" evidence="3">
    <location>
        <position position="142"/>
    </location>
</feature>
<feature type="binding site" evidence="3">
    <location>
        <position position="13"/>
    </location>
    <ligand>
        <name>substrate</name>
    </ligand>
</feature>
<feature type="binding site" evidence="3">
    <location>
        <begin position="192"/>
        <end position="193"/>
    </location>
    <ligand>
        <name>substrate</name>
    </ligand>
</feature>
<dbReference type="Pfam" id="PF01678">
    <property type="entry name" value="DAP_epimerase"/>
    <property type="match status" value="2"/>
</dbReference>
<comment type="caution">
    <text evidence="3">Lacks conserved residue(s) required for the propagation of feature annotation.</text>
</comment>
<comment type="function">
    <text evidence="3">Catalyzes the stereoinversion of LL-2,6-diaminopimelate (L,L-DAP) to meso-diaminopimelate (meso-DAP), a precursor of L-lysine and an essential component of the bacterial peptidoglycan.</text>
</comment>
<evidence type="ECO:0000256" key="2">
    <source>
        <dbReference type="ARBA" id="ARBA00023235"/>
    </source>
</evidence>
<feature type="binding site" evidence="3">
    <location>
        <position position="67"/>
    </location>
    <ligand>
        <name>substrate</name>
    </ligand>
</feature>
<feature type="binding site" evidence="3">
    <location>
        <begin position="77"/>
        <end position="78"/>
    </location>
    <ligand>
        <name>substrate</name>
    </ligand>
</feature>
<dbReference type="EMBL" id="JAPDPJ010000050">
    <property type="protein sequence ID" value="MCW3788316.1"/>
    <property type="molecule type" value="Genomic_DNA"/>
</dbReference>
<dbReference type="PANTHER" id="PTHR31689:SF0">
    <property type="entry name" value="DIAMINOPIMELATE EPIMERASE"/>
    <property type="match status" value="1"/>
</dbReference>
<feature type="binding site" evidence="3">
    <location>
        <position position="174"/>
    </location>
    <ligand>
        <name>substrate</name>
    </ligand>
</feature>
<dbReference type="GO" id="GO:0005829">
    <property type="term" value="C:cytosol"/>
    <property type="evidence" value="ECO:0007669"/>
    <property type="project" value="TreeGrafter"/>
</dbReference>
<comment type="subunit">
    <text evidence="3">Homodimer.</text>
</comment>
<comment type="catalytic activity">
    <reaction evidence="3">
        <text>(2S,6S)-2,6-diaminopimelate = meso-2,6-diaminopimelate</text>
        <dbReference type="Rhea" id="RHEA:15393"/>
        <dbReference type="ChEBI" id="CHEBI:57609"/>
        <dbReference type="ChEBI" id="CHEBI:57791"/>
        <dbReference type="EC" id="5.1.1.7"/>
    </reaction>
</comment>
<comment type="pathway">
    <text evidence="3">Amino-acid biosynthesis; L-lysine biosynthesis via DAP pathway; DL-2,6-diaminopimelate from LL-2,6-diaminopimelate: step 1/1.</text>
</comment>
<dbReference type="PANTHER" id="PTHR31689">
    <property type="entry name" value="DIAMINOPIMELATE EPIMERASE, CHLOROPLASTIC"/>
    <property type="match status" value="1"/>
</dbReference>
<feature type="site" description="Could be important to modulate the pK values of the two catalytic cysteine residues" evidence="3">
    <location>
        <position position="192"/>
    </location>
</feature>
<dbReference type="SUPFAM" id="SSF54506">
    <property type="entry name" value="Diaminopimelate epimerase-like"/>
    <property type="match status" value="2"/>
</dbReference>
<proteinExistence type="inferred from homology"/>
<evidence type="ECO:0000313" key="5">
    <source>
        <dbReference type="EMBL" id="MCW3788316.1"/>
    </source>
</evidence>
<keyword evidence="6" id="KW-1185">Reference proteome</keyword>
<comment type="subcellular location">
    <subcellularLocation>
        <location evidence="3">Cytoplasm</location>
    </subcellularLocation>
</comment>